<comment type="caution">
    <text evidence="1">The sequence shown here is derived from an EMBL/GenBank/DDBJ whole genome shotgun (WGS) entry which is preliminary data.</text>
</comment>
<gene>
    <name evidence="1" type="ORF">F444_21986</name>
</gene>
<organism evidence="1 2">
    <name type="scientific">Phytophthora nicotianae P1976</name>
    <dbReference type="NCBI Taxonomy" id="1317066"/>
    <lineage>
        <taxon>Eukaryota</taxon>
        <taxon>Sar</taxon>
        <taxon>Stramenopiles</taxon>
        <taxon>Oomycota</taxon>
        <taxon>Peronosporomycetes</taxon>
        <taxon>Peronosporales</taxon>
        <taxon>Peronosporaceae</taxon>
        <taxon>Phytophthora</taxon>
    </lineage>
</organism>
<dbReference type="AlphaFoldDB" id="A0A080YZA0"/>
<accession>A0A080YZA0</accession>
<evidence type="ECO:0000313" key="1">
    <source>
        <dbReference type="EMBL" id="ETO59711.1"/>
    </source>
</evidence>
<reference evidence="1 2" key="1">
    <citation type="submission" date="2013-11" db="EMBL/GenBank/DDBJ databases">
        <title>The Genome Sequence of Phytophthora parasitica P1976.</title>
        <authorList>
            <consortium name="The Broad Institute Genomics Platform"/>
            <person name="Russ C."/>
            <person name="Tyler B."/>
            <person name="Panabieres F."/>
            <person name="Shan W."/>
            <person name="Tripathy S."/>
            <person name="Grunwald N."/>
            <person name="Machado M."/>
            <person name="Johnson C.S."/>
            <person name="Walker B."/>
            <person name="Young S."/>
            <person name="Zeng Q."/>
            <person name="Gargeya S."/>
            <person name="Fitzgerald M."/>
            <person name="Haas B."/>
            <person name="Abouelleil A."/>
            <person name="Allen A.W."/>
            <person name="Alvarado L."/>
            <person name="Arachchi H.M."/>
            <person name="Berlin A.M."/>
            <person name="Chapman S.B."/>
            <person name="Gainer-Dewar J."/>
            <person name="Goldberg J."/>
            <person name="Griggs A."/>
            <person name="Gujja S."/>
            <person name="Hansen M."/>
            <person name="Howarth C."/>
            <person name="Imamovic A."/>
            <person name="Ireland A."/>
            <person name="Larimer J."/>
            <person name="McCowan C."/>
            <person name="Murphy C."/>
            <person name="Pearson M."/>
            <person name="Poon T.W."/>
            <person name="Priest M."/>
            <person name="Roberts A."/>
            <person name="Saif S."/>
            <person name="Shea T."/>
            <person name="Sisk P."/>
            <person name="Sykes S."/>
            <person name="Wortman J."/>
            <person name="Nusbaum C."/>
            <person name="Birren B."/>
        </authorList>
    </citation>
    <scope>NUCLEOTIDE SEQUENCE [LARGE SCALE GENOMIC DNA]</scope>
    <source>
        <strain evidence="1 2">P1976</strain>
    </source>
</reference>
<sequence length="178" mass="18838">VVVRLGALGRRRTCLSLLRSVLVLAPTERRRSTGLLVTLRGRAAGRLLGGGGRTAAGRGRRVGRGAGGLRNVSVDVHVALRVLAQRWGRTVAQHRRLAVGVALRPLADLHLVPAGLDPDVAQRGLVAPVLVHRHDGVARVHDVHVRNGHLLRLVAARAARPVELADVLAVEAVDVDGA</sequence>
<evidence type="ECO:0000313" key="2">
    <source>
        <dbReference type="Proteomes" id="UP000028582"/>
    </source>
</evidence>
<dbReference type="EMBL" id="ANJA01004057">
    <property type="protein sequence ID" value="ETO59711.1"/>
    <property type="molecule type" value="Genomic_DNA"/>
</dbReference>
<feature type="non-terminal residue" evidence="1">
    <location>
        <position position="1"/>
    </location>
</feature>
<proteinExistence type="predicted"/>
<name>A0A080YZA0_PHYNI</name>
<dbReference type="Proteomes" id="UP000028582">
    <property type="component" value="Unassembled WGS sequence"/>
</dbReference>
<protein>
    <submittedName>
        <fullName evidence="1">Uncharacterized protein</fullName>
    </submittedName>
</protein>